<dbReference type="CDD" id="cd00082">
    <property type="entry name" value="HisKA"/>
    <property type="match status" value="1"/>
</dbReference>
<dbReference type="InterPro" id="IPR003661">
    <property type="entry name" value="HisK_dim/P_dom"/>
</dbReference>
<dbReference type="GO" id="GO:0000155">
    <property type="term" value="F:phosphorelay sensor kinase activity"/>
    <property type="evidence" value="ECO:0007669"/>
    <property type="project" value="InterPro"/>
</dbReference>
<comment type="catalytic activity">
    <reaction evidence="1">
        <text>ATP + protein L-histidine = ADP + protein N-phospho-L-histidine.</text>
        <dbReference type="EC" id="2.7.13.3"/>
    </reaction>
</comment>
<reference evidence="5" key="1">
    <citation type="submission" date="2021-04" db="EMBL/GenBank/DDBJ databases">
        <authorList>
            <person name="Yoon J."/>
        </authorList>
    </citation>
    <scope>NUCLEOTIDE SEQUENCE</scope>
    <source>
        <strain evidence="5">KMU-90</strain>
    </source>
</reference>
<organism evidence="5 6">
    <name type="scientific">Thetidibacter halocola</name>
    <dbReference type="NCBI Taxonomy" id="2827239"/>
    <lineage>
        <taxon>Bacteria</taxon>
        <taxon>Pseudomonadati</taxon>
        <taxon>Pseudomonadota</taxon>
        <taxon>Alphaproteobacteria</taxon>
        <taxon>Rhodobacterales</taxon>
        <taxon>Roseobacteraceae</taxon>
        <taxon>Thetidibacter</taxon>
    </lineage>
</organism>
<dbReference type="EMBL" id="JAGTUU010000003">
    <property type="protein sequence ID" value="MBS0124178.1"/>
    <property type="molecule type" value="Genomic_DNA"/>
</dbReference>
<dbReference type="RefSeq" id="WP_212536140.1">
    <property type="nucleotide sequence ID" value="NZ_JAGTUU010000003.1"/>
</dbReference>
<evidence type="ECO:0000256" key="1">
    <source>
        <dbReference type="ARBA" id="ARBA00000085"/>
    </source>
</evidence>
<protein>
    <recommendedName>
        <fullName evidence="2">histidine kinase</fullName>
        <ecNumber evidence="2">2.7.13.3</ecNumber>
    </recommendedName>
</protein>
<gene>
    <name evidence="5" type="ORF">KB874_08520</name>
</gene>
<dbReference type="PANTHER" id="PTHR43065:SF49">
    <property type="entry name" value="HISTIDINE KINASE"/>
    <property type="match status" value="1"/>
</dbReference>
<dbReference type="InterPro" id="IPR005467">
    <property type="entry name" value="His_kinase_dom"/>
</dbReference>
<evidence type="ECO:0000256" key="2">
    <source>
        <dbReference type="ARBA" id="ARBA00012438"/>
    </source>
</evidence>
<name>A0A8J7WF38_9RHOB</name>
<dbReference type="SMART" id="SM00387">
    <property type="entry name" value="HATPase_c"/>
    <property type="match status" value="1"/>
</dbReference>
<evidence type="ECO:0000259" key="4">
    <source>
        <dbReference type="PROSITE" id="PS50109"/>
    </source>
</evidence>
<dbReference type="InterPro" id="IPR036890">
    <property type="entry name" value="HATPase_C_sf"/>
</dbReference>
<comment type="caution">
    <text evidence="5">The sequence shown here is derived from an EMBL/GenBank/DDBJ whole genome shotgun (WGS) entry which is preliminary data.</text>
</comment>
<dbReference type="Proteomes" id="UP000681356">
    <property type="component" value="Unassembled WGS sequence"/>
</dbReference>
<proteinExistence type="predicted"/>
<evidence type="ECO:0000256" key="3">
    <source>
        <dbReference type="ARBA" id="ARBA00022553"/>
    </source>
</evidence>
<feature type="domain" description="Histidine kinase" evidence="4">
    <location>
        <begin position="349"/>
        <end position="573"/>
    </location>
</feature>
<dbReference type="Gene3D" id="3.30.565.10">
    <property type="entry name" value="Histidine kinase-like ATPase, C-terminal domain"/>
    <property type="match status" value="1"/>
</dbReference>
<dbReference type="SUPFAM" id="SSF55874">
    <property type="entry name" value="ATPase domain of HSP90 chaperone/DNA topoisomerase II/histidine kinase"/>
    <property type="match status" value="1"/>
</dbReference>
<dbReference type="InterPro" id="IPR004358">
    <property type="entry name" value="Sig_transdc_His_kin-like_C"/>
</dbReference>
<dbReference type="PANTHER" id="PTHR43065">
    <property type="entry name" value="SENSOR HISTIDINE KINASE"/>
    <property type="match status" value="1"/>
</dbReference>
<accession>A0A8J7WF38</accession>
<dbReference type="PRINTS" id="PR00344">
    <property type="entry name" value="BCTRLSENSOR"/>
</dbReference>
<dbReference type="SMART" id="SM00388">
    <property type="entry name" value="HisKA"/>
    <property type="match status" value="1"/>
</dbReference>
<dbReference type="Pfam" id="PF02518">
    <property type="entry name" value="HATPase_c"/>
    <property type="match status" value="1"/>
</dbReference>
<dbReference type="AlphaFoldDB" id="A0A8J7WF38"/>
<dbReference type="InterPro" id="IPR036097">
    <property type="entry name" value="HisK_dim/P_sf"/>
</dbReference>
<evidence type="ECO:0000313" key="5">
    <source>
        <dbReference type="EMBL" id="MBS0124178.1"/>
    </source>
</evidence>
<dbReference type="EC" id="2.7.13.3" evidence="2"/>
<dbReference type="InterPro" id="IPR003594">
    <property type="entry name" value="HATPase_dom"/>
</dbReference>
<keyword evidence="6" id="KW-1185">Reference proteome</keyword>
<dbReference type="PROSITE" id="PS50109">
    <property type="entry name" value="HIS_KIN"/>
    <property type="match status" value="1"/>
</dbReference>
<dbReference type="SUPFAM" id="SSF47384">
    <property type="entry name" value="Homodimeric domain of signal transducing histidine kinase"/>
    <property type="match status" value="1"/>
</dbReference>
<dbReference type="Gene3D" id="1.10.287.130">
    <property type="match status" value="1"/>
</dbReference>
<sequence>MTDTNHMGMSSEYRDDLRSRALAALRQGDLRTGDRLIAEGGLSIAELTHEVLVFDAELALQAEELRETSLRSEQALRRFQQFFEELPAPAIVIEPTGGMVRTANFRARQRFGKLASGTDCLWRRLGRARRQQDILALALAEANTGGQAYLADIALRGRDEDDLLRAEVHLQRLGPGTGAASVLAVIVDQTDLKIHVARLNHLERRNQAIVALDRLSADPEASVEAMLDAAPRVLRPCFGMEMDLWIQIDHGGRQHGSDAACDGPGGFDGALRELWRGGGGHVRFCHRLRGADEGGQLADLPLGGWWQAALEETWTAIAAELDRLIENHRIRENLMQSNRQQALGKIAGGIAHEFNNQLTAIAGNAELLAMLSDNSETLRPHVEAIAAAVAKASKLTGHLLSYAGRQHLQAAPVSPGAFLTDHQVILKSALRAPNRIHLDIGIPQDDWHILLDAQQLEVALVNLLSNARQAMPAGGRVAVEALNFSAGDPRLPAELQCERDHVAFVVRDEGDGMDRDTAKQATEPFFSTRGVGAGVGLGLSMVAGFVRQSQGYMRLSTQARKGTEVSMIFPRHVGAPRKDRAD</sequence>
<evidence type="ECO:0000313" key="6">
    <source>
        <dbReference type="Proteomes" id="UP000681356"/>
    </source>
</evidence>
<keyword evidence="3" id="KW-0597">Phosphoprotein</keyword>
<dbReference type="Pfam" id="PF00512">
    <property type="entry name" value="HisKA"/>
    <property type="match status" value="1"/>
</dbReference>